<evidence type="ECO:0000313" key="3">
    <source>
        <dbReference type="Proteomes" id="UP000441925"/>
    </source>
</evidence>
<reference evidence="2 3" key="1">
    <citation type="submission" date="2019-08" db="EMBL/GenBank/DDBJ databases">
        <title>In-depth cultivation of the pig gut microbiome towards novel bacterial diversity and tailored functional studies.</title>
        <authorList>
            <person name="Wylensek D."/>
            <person name="Hitch T.C.A."/>
            <person name="Clavel T."/>
        </authorList>
    </citation>
    <scope>NUCLEOTIDE SEQUENCE [LARGE SCALE GENOMIC DNA]</scope>
    <source>
        <strain evidence="2 3">WCA-380-WT-2B</strain>
    </source>
</reference>
<gene>
    <name evidence="2" type="ORF">FYJ26_01315</name>
</gene>
<comment type="caution">
    <text evidence="2">The sequence shown here is derived from an EMBL/GenBank/DDBJ whole genome shotgun (WGS) entry which is preliminary data.</text>
</comment>
<comment type="similarity">
    <text evidence="1">Belongs to the asp23 family.</text>
</comment>
<dbReference type="Pfam" id="PF03780">
    <property type="entry name" value="Asp23"/>
    <property type="match status" value="1"/>
</dbReference>
<dbReference type="InterPro" id="IPR005531">
    <property type="entry name" value="Asp23"/>
</dbReference>
<name>A0A6N7VDY9_9FIRM</name>
<sequence length="140" mass="15578">MTEKNQVQSEFANEVSEYKINDNVIAKIAKKVLNNTDGVLALKGNILSSFADNFSDGENTAGITIDIDDAKNAVVNTKIIIEYGKKAQEVFASLDRNIKKEVNDLTGINVKAVKAEIVDILTKDEYREKKAKNENKKEEK</sequence>
<organism evidence="2 3">
    <name type="scientific">Anaerococcus porci</name>
    <dbReference type="NCBI Taxonomy" id="2652269"/>
    <lineage>
        <taxon>Bacteria</taxon>
        <taxon>Bacillati</taxon>
        <taxon>Bacillota</taxon>
        <taxon>Tissierellia</taxon>
        <taxon>Tissierellales</taxon>
        <taxon>Peptoniphilaceae</taxon>
        <taxon>Anaerococcus</taxon>
    </lineage>
</organism>
<protein>
    <submittedName>
        <fullName evidence="2">Asp23/Gls24 family envelope stress response protein</fullName>
    </submittedName>
</protein>
<dbReference type="RefSeq" id="WP_154538929.1">
    <property type="nucleotide sequence ID" value="NZ_VULQ01000001.1"/>
</dbReference>
<keyword evidence="3" id="KW-1185">Reference proteome</keyword>
<dbReference type="Proteomes" id="UP000441925">
    <property type="component" value="Unassembled WGS sequence"/>
</dbReference>
<dbReference type="AlphaFoldDB" id="A0A6N7VDY9"/>
<dbReference type="EMBL" id="VULQ01000001">
    <property type="protein sequence ID" value="MSS77081.1"/>
    <property type="molecule type" value="Genomic_DNA"/>
</dbReference>
<dbReference type="PANTHER" id="PTHR34297:SF3">
    <property type="entry name" value="ALKALINE SHOCK PROTEIN 23"/>
    <property type="match status" value="1"/>
</dbReference>
<evidence type="ECO:0000313" key="2">
    <source>
        <dbReference type="EMBL" id="MSS77081.1"/>
    </source>
</evidence>
<dbReference type="PANTHER" id="PTHR34297">
    <property type="entry name" value="HYPOTHETICAL CYTOSOLIC PROTEIN-RELATED"/>
    <property type="match status" value="1"/>
</dbReference>
<accession>A0A6N7VDY9</accession>
<evidence type="ECO:0000256" key="1">
    <source>
        <dbReference type="ARBA" id="ARBA00005721"/>
    </source>
</evidence>
<proteinExistence type="inferred from homology"/>